<dbReference type="PANTHER" id="PTHR15629">
    <property type="entry name" value="SH3YL1 PROTEIN"/>
    <property type="match status" value="1"/>
</dbReference>
<proteinExistence type="predicted"/>
<dbReference type="EMBL" id="CP154858">
    <property type="protein sequence ID" value="XDT72620.1"/>
    <property type="molecule type" value="Genomic_DNA"/>
</dbReference>
<dbReference type="RefSeq" id="WP_369601625.1">
    <property type="nucleotide sequence ID" value="NZ_CP154858.1"/>
</dbReference>
<dbReference type="Pfam" id="PF04366">
    <property type="entry name" value="Ysc84"/>
    <property type="match status" value="1"/>
</dbReference>
<dbReference type="InterPro" id="IPR007461">
    <property type="entry name" value="Ysc84_actin-binding"/>
</dbReference>
<organism evidence="3">
    <name type="scientific">Thermohahella caldifontis</name>
    <dbReference type="NCBI Taxonomy" id="3142973"/>
    <lineage>
        <taxon>Bacteria</taxon>
        <taxon>Pseudomonadati</taxon>
        <taxon>Pseudomonadota</taxon>
        <taxon>Gammaproteobacteria</taxon>
        <taxon>Oceanospirillales</taxon>
        <taxon>Hahellaceae</taxon>
        <taxon>Thermohahella</taxon>
    </lineage>
</organism>
<reference evidence="3" key="1">
    <citation type="submission" date="2024-05" db="EMBL/GenBank/DDBJ databases">
        <title>Genome sequencing of novel strain.</title>
        <authorList>
            <person name="Ganbat D."/>
            <person name="Ganbat S."/>
            <person name="Lee S.-J."/>
        </authorList>
    </citation>
    <scope>NUCLEOTIDE SEQUENCE</scope>
    <source>
        <strain evidence="3">SMD15-11</strain>
    </source>
</reference>
<gene>
    <name evidence="3" type="ORF">AAIA72_01160</name>
</gene>
<sequence length="184" mass="19787">MIRRMHTAMLTPLLALFLLMLGMSAQAASRVEIDAKVRGAVDLFYKKVPGGKELAQRAAGMLVFPEVLKGGMFIGAEYGEGALLVNNRTKGYYSLASASFGFQFGVEEKTIVLLFMTRESLDKFLNSEGWQVGVDGSVAIAEFGAGKSLDSNTLQEPIIGFVVANKGLMAGISLEGSKITRINK</sequence>
<dbReference type="KEGG" id="tcd:AAIA72_01160"/>
<dbReference type="CDD" id="cd11524">
    <property type="entry name" value="SYLF"/>
    <property type="match status" value="1"/>
</dbReference>
<evidence type="ECO:0000259" key="2">
    <source>
        <dbReference type="Pfam" id="PF04366"/>
    </source>
</evidence>
<evidence type="ECO:0000313" key="3">
    <source>
        <dbReference type="EMBL" id="XDT72620.1"/>
    </source>
</evidence>
<dbReference type="PANTHER" id="PTHR15629:SF2">
    <property type="entry name" value="SH3 DOMAIN-CONTAINING YSC84-LIKE PROTEIN 1"/>
    <property type="match status" value="1"/>
</dbReference>
<feature type="domain" description="Ysc84 actin-binding" evidence="2">
    <location>
        <begin position="97"/>
        <end position="180"/>
    </location>
</feature>
<accession>A0AB39UXP4</accession>
<evidence type="ECO:0000256" key="1">
    <source>
        <dbReference type="SAM" id="SignalP"/>
    </source>
</evidence>
<dbReference type="InterPro" id="IPR051702">
    <property type="entry name" value="SH3_domain_YSC84-like"/>
</dbReference>
<dbReference type="GO" id="GO:0035091">
    <property type="term" value="F:phosphatidylinositol binding"/>
    <property type="evidence" value="ECO:0007669"/>
    <property type="project" value="TreeGrafter"/>
</dbReference>
<dbReference type="AlphaFoldDB" id="A0AB39UXP4"/>
<feature type="signal peptide" evidence="1">
    <location>
        <begin position="1"/>
        <end position="27"/>
    </location>
</feature>
<protein>
    <submittedName>
        <fullName evidence="3">YSC84-related protein</fullName>
    </submittedName>
</protein>
<keyword evidence="1" id="KW-0732">Signal</keyword>
<name>A0AB39UXP4_9GAMM</name>
<feature type="chain" id="PRO_5044190184" evidence="1">
    <location>
        <begin position="28"/>
        <end position="184"/>
    </location>
</feature>